<feature type="region of interest" description="Disordered" evidence="1">
    <location>
        <begin position="644"/>
        <end position="666"/>
    </location>
</feature>
<feature type="non-terminal residue" evidence="2">
    <location>
        <position position="1"/>
    </location>
</feature>
<dbReference type="EMBL" id="AMFJ01034060">
    <property type="protein sequence ID" value="EKD30440.1"/>
    <property type="molecule type" value="Genomic_DNA"/>
</dbReference>
<organism evidence="2">
    <name type="scientific">uncultured bacterium</name>
    <name type="common">gcode 4</name>
    <dbReference type="NCBI Taxonomy" id="1234023"/>
    <lineage>
        <taxon>Bacteria</taxon>
        <taxon>environmental samples</taxon>
    </lineage>
</organism>
<gene>
    <name evidence="2" type="ORF">ACD_78C00060G0001</name>
</gene>
<evidence type="ECO:0000256" key="1">
    <source>
        <dbReference type="SAM" id="MobiDB-lite"/>
    </source>
</evidence>
<comment type="caution">
    <text evidence="2">The sequence shown here is derived from an EMBL/GenBank/DDBJ whole genome shotgun (WGS) entry which is preliminary data.</text>
</comment>
<accession>K1XJ97</accession>
<sequence>FYYHRFSPIDGVYYRSSEQNPMKVETSGDKKILTLGTGVFICDFENTLAEYEIHLETAVIRPLERGIFLVDTTRIEPIIFSFNSFLKVGLMGKGETTQTTEFVLFPSLLFRYNPDNTTNLKGADILRISLINSLHYLDLKNQEDLGSLFRWENKEDSYFLVSVTDYIKKRVLSFNKLYTEILSADAEKLTKNILLNPDNILFVNDTKKEIILRNLLQKEILQLLQKDPTKKPDDTALRGILSEMKEKSPRLYEAGMATMKRYYYVTSFSRFAHSDKAFFVTNTDSPYLSKIEGILWKKKFGHNESYRHLSDIFSLYYFSDLSFDNLNTFVNELLANIIDNKILKKDEFLSFTFFVTEYLSGWPFPPSRETLEIASLLSTLTTDYYNTLRDDSKRSVLLSTIFYNYNKIFSRLNRTFTETFFSQTPQGIVLKDEYVSGNTPTFPQDFLDSFKSVTDSIGNDIESKKQKFYTLTQMKQDSNMTDNFTLLSDTLTYTKKLRDIFLDYPEYLKSIKLNDKNKDARGILIVQTQEMSRENLETYLSTFNNISLSSLQIFNNFKKDGFYDVQVGIWGNMFTFKLWSQGHTISDVSYIDTSSKKHVFPNVTITLDQKEEQLKELSVSSSEPELRYRYDFKNFFETTFLMGNTNSSSSSQQSTSTSGDTPSKSMTPEMQIFIQNELVEKDFKNIVAFLPISFNNIYATIQNGNYAIDLSAIKKTFQGKDNAYPVELSGKYVFDRHAFYKLNFQLHEPDWQDGYDLGGTRVEILPPRILLMSLEDTIKDLGRYIDTIKKEYQGQQSIIIDCSRKIVSLDNKEYTPDFSITQ</sequence>
<protein>
    <submittedName>
        <fullName evidence="2">Uncharacterized protein</fullName>
    </submittedName>
</protein>
<reference evidence="2" key="1">
    <citation type="journal article" date="2012" name="Science">
        <title>Fermentation, hydrogen, and sulfur metabolism in multiple uncultivated bacterial phyla.</title>
        <authorList>
            <person name="Wrighton K.C."/>
            <person name="Thomas B.C."/>
            <person name="Sharon I."/>
            <person name="Miller C.S."/>
            <person name="Castelle C.J."/>
            <person name="VerBerkmoes N.C."/>
            <person name="Wilkins M.J."/>
            <person name="Hettich R.L."/>
            <person name="Lipton M.S."/>
            <person name="Williams K.H."/>
            <person name="Long P.E."/>
            <person name="Banfield J.F."/>
        </authorList>
    </citation>
    <scope>NUCLEOTIDE SEQUENCE [LARGE SCALE GENOMIC DNA]</scope>
</reference>
<name>K1XJ97_9BACT</name>
<evidence type="ECO:0000313" key="2">
    <source>
        <dbReference type="EMBL" id="EKD30440.1"/>
    </source>
</evidence>
<proteinExistence type="predicted"/>
<feature type="compositionally biased region" description="Low complexity" evidence="1">
    <location>
        <begin position="644"/>
        <end position="658"/>
    </location>
</feature>
<dbReference type="AlphaFoldDB" id="K1XJ97"/>